<feature type="compositionally biased region" description="Basic and acidic residues" evidence="1">
    <location>
        <begin position="19"/>
        <end position="44"/>
    </location>
</feature>
<feature type="region of interest" description="Disordered" evidence="1">
    <location>
        <begin position="128"/>
        <end position="278"/>
    </location>
</feature>
<dbReference type="OrthoDB" id="5390558at2759"/>
<accession>A0A1X0R4P5</accession>
<dbReference type="PANTHER" id="PTHR12299">
    <property type="entry name" value="HYALURONIC ACID-BINDING PROTEIN 4"/>
    <property type="match status" value="1"/>
</dbReference>
<dbReference type="Gene3D" id="6.10.140.1040">
    <property type="match status" value="1"/>
</dbReference>
<evidence type="ECO:0000259" key="2">
    <source>
        <dbReference type="SMART" id="SM01233"/>
    </source>
</evidence>
<feature type="compositionally biased region" description="Basic residues" evidence="1">
    <location>
        <begin position="247"/>
        <end position="257"/>
    </location>
</feature>
<feature type="domain" description="Hyaluronan/mRNA-binding protein" evidence="2">
    <location>
        <begin position="101"/>
        <end position="190"/>
    </location>
</feature>
<dbReference type="InterPro" id="IPR039764">
    <property type="entry name" value="HABP4/SERBP1-like"/>
</dbReference>
<feature type="compositionally biased region" description="Basic and acidic residues" evidence="1">
    <location>
        <begin position="57"/>
        <end position="68"/>
    </location>
</feature>
<feature type="compositionally biased region" description="Basic and acidic residues" evidence="1">
    <location>
        <begin position="159"/>
        <end position="174"/>
    </location>
</feature>
<dbReference type="InterPro" id="IPR006861">
    <property type="entry name" value="HABP4_PAIRBP1-bd"/>
</dbReference>
<feature type="region of interest" description="Disordered" evidence="1">
    <location>
        <begin position="1"/>
        <end position="94"/>
    </location>
</feature>
<dbReference type="GO" id="GO:0003723">
    <property type="term" value="F:RNA binding"/>
    <property type="evidence" value="ECO:0007669"/>
    <property type="project" value="InterPro"/>
</dbReference>
<protein>
    <recommendedName>
        <fullName evidence="2">Hyaluronan/mRNA-binding protein domain-containing protein</fullName>
    </recommendedName>
</protein>
<dbReference type="SMART" id="SM01233">
    <property type="entry name" value="HABP4_PAI-RBP1"/>
    <property type="match status" value="1"/>
</dbReference>
<dbReference type="Proteomes" id="UP000242414">
    <property type="component" value="Unassembled WGS sequence"/>
</dbReference>
<dbReference type="AlphaFoldDB" id="A0A1X0R4P5"/>
<dbReference type="PANTHER" id="PTHR12299:SF17">
    <property type="entry name" value="AT19571P-RELATED"/>
    <property type="match status" value="1"/>
</dbReference>
<feature type="compositionally biased region" description="Basic and acidic residues" evidence="1">
    <location>
        <begin position="183"/>
        <end position="218"/>
    </location>
</feature>
<reference evidence="3" key="1">
    <citation type="journal article" date="2016" name="Proc. Natl. Acad. Sci. U.S.A.">
        <title>Lipid metabolic changes in an early divergent fungus govern the establishment of a mutualistic symbiosis with endobacteria.</title>
        <authorList>
            <person name="Lastovetsky O.A."/>
            <person name="Gaspar M.L."/>
            <person name="Mondo S.J."/>
            <person name="LaButti K.M."/>
            <person name="Sandor L."/>
            <person name="Grigoriev I.V."/>
            <person name="Henry S.A."/>
            <person name="Pawlowska T.E."/>
        </authorList>
    </citation>
    <scope>NUCLEOTIDE SEQUENCE [LARGE SCALE GENOMIC DNA]</scope>
    <source>
        <strain evidence="3">ATCC 52814</strain>
    </source>
</reference>
<dbReference type="VEuPathDB" id="FungiDB:BCV72DRAFT_335510"/>
<organism evidence="3">
    <name type="scientific">Rhizopus microsporus var. microsporus</name>
    <dbReference type="NCBI Taxonomy" id="86635"/>
    <lineage>
        <taxon>Eukaryota</taxon>
        <taxon>Fungi</taxon>
        <taxon>Fungi incertae sedis</taxon>
        <taxon>Mucoromycota</taxon>
        <taxon>Mucoromycotina</taxon>
        <taxon>Mucoromycetes</taxon>
        <taxon>Mucorales</taxon>
        <taxon>Mucorineae</taxon>
        <taxon>Rhizopodaceae</taxon>
        <taxon>Rhizopus</taxon>
    </lineage>
</organism>
<proteinExistence type="predicted"/>
<dbReference type="EMBL" id="KV921912">
    <property type="protein sequence ID" value="ORE07005.1"/>
    <property type="molecule type" value="Genomic_DNA"/>
</dbReference>
<evidence type="ECO:0000256" key="1">
    <source>
        <dbReference type="SAM" id="MobiDB-lite"/>
    </source>
</evidence>
<sequence>MSFTPNRFAALLGEEEGEVDKLGNLKPAEKKDKDQPPTRREQRRINQKRVPAVSPPSRREQRGGRPKDVGQQPLEENTNQPNIGAINSEKREKQAIWKEGRNKIYDRHSRTGIYDNEKKVTMGWGEAGTSELQGANDVLDPKDPDAPETGRFNADETTEDHTKTLDQYLEERKSSGHFPTLPEPRKPNEGVADSELKEAVPYRKESDNYFVGKDEAGSKAKGKAKKGKSYLEIDQPSYRPSGGRNASGRHNRGTQRGKRGDQISVNLSDDSAFPILGA</sequence>
<gene>
    <name evidence="3" type="ORF">BCV72DRAFT_335510</name>
</gene>
<dbReference type="GO" id="GO:0005634">
    <property type="term" value="C:nucleus"/>
    <property type="evidence" value="ECO:0007669"/>
    <property type="project" value="TreeGrafter"/>
</dbReference>
<name>A0A1X0R4P5_RHIZD</name>
<dbReference type="GO" id="GO:0005737">
    <property type="term" value="C:cytoplasm"/>
    <property type="evidence" value="ECO:0007669"/>
    <property type="project" value="TreeGrafter"/>
</dbReference>
<evidence type="ECO:0000313" key="3">
    <source>
        <dbReference type="EMBL" id="ORE07005.1"/>
    </source>
</evidence>